<dbReference type="SUPFAM" id="SSF57850">
    <property type="entry name" value="RING/U-box"/>
    <property type="match status" value="1"/>
</dbReference>
<dbReference type="Proteomes" id="UP001286456">
    <property type="component" value="Unassembled WGS sequence"/>
</dbReference>
<feature type="compositionally biased region" description="Low complexity" evidence="5">
    <location>
        <begin position="121"/>
        <end position="170"/>
    </location>
</feature>
<dbReference type="EMBL" id="JAUEPO010000002">
    <property type="protein sequence ID" value="KAK3333229.1"/>
    <property type="molecule type" value="Genomic_DNA"/>
</dbReference>
<gene>
    <name evidence="7" type="ORF">B0T19DRAFT_120228</name>
</gene>
<dbReference type="GO" id="GO:0140082">
    <property type="term" value="F:SUMO-ubiquitin ligase activity"/>
    <property type="evidence" value="ECO:0007669"/>
    <property type="project" value="TreeGrafter"/>
</dbReference>
<evidence type="ECO:0000313" key="7">
    <source>
        <dbReference type="EMBL" id="KAK3333229.1"/>
    </source>
</evidence>
<feature type="domain" description="RING-type" evidence="6">
    <location>
        <begin position="386"/>
        <end position="427"/>
    </location>
</feature>
<reference evidence="7" key="2">
    <citation type="submission" date="2023-06" db="EMBL/GenBank/DDBJ databases">
        <authorList>
            <consortium name="Lawrence Berkeley National Laboratory"/>
            <person name="Haridas S."/>
            <person name="Hensen N."/>
            <person name="Bonometti L."/>
            <person name="Westerberg I."/>
            <person name="Brannstrom I.O."/>
            <person name="Guillou S."/>
            <person name="Cros-Aarteil S."/>
            <person name="Calhoun S."/>
            <person name="Kuo A."/>
            <person name="Mondo S."/>
            <person name="Pangilinan J."/>
            <person name="Riley R."/>
            <person name="Labutti K."/>
            <person name="Andreopoulos B."/>
            <person name="Lipzen A."/>
            <person name="Chen C."/>
            <person name="Yanf M."/>
            <person name="Daum C."/>
            <person name="Ng V."/>
            <person name="Clum A."/>
            <person name="Steindorff A."/>
            <person name="Ohm R."/>
            <person name="Martin F."/>
            <person name="Silar P."/>
            <person name="Natvig D."/>
            <person name="Lalanne C."/>
            <person name="Gautier V."/>
            <person name="Ament-Velasquez S.L."/>
            <person name="Kruys A."/>
            <person name="Hutchinson M.I."/>
            <person name="Powell A.J."/>
            <person name="Barry K."/>
            <person name="Miller A.N."/>
            <person name="Grigoriev I.V."/>
            <person name="Debuchy R."/>
            <person name="Gladieux P."/>
            <person name="Thoren M.H."/>
            <person name="Johannesson H."/>
        </authorList>
    </citation>
    <scope>NUCLEOTIDE SEQUENCE</scope>
    <source>
        <strain evidence="7">SMH4131-1</strain>
    </source>
</reference>
<feature type="compositionally biased region" description="Polar residues" evidence="5">
    <location>
        <begin position="171"/>
        <end position="184"/>
    </location>
</feature>
<name>A0AAE0MJC6_9PEZI</name>
<feature type="region of interest" description="Disordered" evidence="5">
    <location>
        <begin position="257"/>
        <end position="348"/>
    </location>
</feature>
<dbReference type="PROSITE" id="PS50089">
    <property type="entry name" value="ZF_RING_2"/>
    <property type="match status" value="1"/>
</dbReference>
<accession>A0AAE0MJC6</accession>
<keyword evidence="1" id="KW-0479">Metal-binding</keyword>
<dbReference type="PROSITE" id="PS00518">
    <property type="entry name" value="ZF_RING_1"/>
    <property type="match status" value="1"/>
</dbReference>
<dbReference type="GO" id="GO:0033768">
    <property type="term" value="C:SUMO-targeted ubiquitin ligase complex"/>
    <property type="evidence" value="ECO:0007669"/>
    <property type="project" value="TreeGrafter"/>
</dbReference>
<dbReference type="AlphaFoldDB" id="A0AAE0MJC6"/>
<dbReference type="PANTHER" id="PTHR47094:SF1">
    <property type="entry name" value="RING-TYPE E3 UBIQUITIN TRANSFERASE"/>
    <property type="match status" value="1"/>
</dbReference>
<evidence type="ECO:0000256" key="3">
    <source>
        <dbReference type="ARBA" id="ARBA00022833"/>
    </source>
</evidence>
<evidence type="ECO:0000256" key="5">
    <source>
        <dbReference type="SAM" id="MobiDB-lite"/>
    </source>
</evidence>
<feature type="compositionally biased region" description="Pro residues" evidence="5">
    <location>
        <begin position="107"/>
        <end position="120"/>
    </location>
</feature>
<dbReference type="Gene3D" id="3.30.40.10">
    <property type="entry name" value="Zinc/RING finger domain, C3HC4 (zinc finger)"/>
    <property type="match status" value="1"/>
</dbReference>
<dbReference type="GO" id="GO:0008270">
    <property type="term" value="F:zinc ion binding"/>
    <property type="evidence" value="ECO:0007669"/>
    <property type="project" value="UniProtKB-KW"/>
</dbReference>
<evidence type="ECO:0000256" key="1">
    <source>
        <dbReference type="ARBA" id="ARBA00022723"/>
    </source>
</evidence>
<comment type="caution">
    <text evidence="7">The sequence shown here is derived from an EMBL/GenBank/DDBJ whole genome shotgun (WGS) entry which is preliminary data.</text>
</comment>
<dbReference type="PANTHER" id="PTHR47094">
    <property type="entry name" value="ELFLESS, ISOFORM B"/>
    <property type="match status" value="1"/>
</dbReference>
<evidence type="ECO:0000313" key="8">
    <source>
        <dbReference type="Proteomes" id="UP001286456"/>
    </source>
</evidence>
<evidence type="ECO:0000256" key="4">
    <source>
        <dbReference type="PROSITE-ProRule" id="PRU00175"/>
    </source>
</evidence>
<keyword evidence="8" id="KW-1185">Reference proteome</keyword>
<evidence type="ECO:0000256" key="2">
    <source>
        <dbReference type="ARBA" id="ARBA00022771"/>
    </source>
</evidence>
<feature type="region of interest" description="Disordered" evidence="5">
    <location>
        <begin position="44"/>
        <end position="188"/>
    </location>
</feature>
<dbReference type="GO" id="GO:0032183">
    <property type="term" value="F:SUMO binding"/>
    <property type="evidence" value="ECO:0007669"/>
    <property type="project" value="TreeGrafter"/>
</dbReference>
<organism evidence="7 8">
    <name type="scientific">Cercophora scortea</name>
    <dbReference type="NCBI Taxonomy" id="314031"/>
    <lineage>
        <taxon>Eukaryota</taxon>
        <taxon>Fungi</taxon>
        <taxon>Dikarya</taxon>
        <taxon>Ascomycota</taxon>
        <taxon>Pezizomycotina</taxon>
        <taxon>Sordariomycetes</taxon>
        <taxon>Sordariomycetidae</taxon>
        <taxon>Sordariales</taxon>
        <taxon>Lasiosphaeriaceae</taxon>
        <taxon>Cercophora</taxon>
    </lineage>
</organism>
<dbReference type="InterPro" id="IPR001841">
    <property type="entry name" value="Znf_RING"/>
</dbReference>
<dbReference type="GO" id="GO:0006511">
    <property type="term" value="P:ubiquitin-dependent protein catabolic process"/>
    <property type="evidence" value="ECO:0007669"/>
    <property type="project" value="TreeGrafter"/>
</dbReference>
<dbReference type="Pfam" id="PF13920">
    <property type="entry name" value="zf-C3HC4_3"/>
    <property type="match status" value="1"/>
</dbReference>
<sequence length="466" mass="50467">MADNTLGDFDYFFDDHFDFSDLGDIPGFDVHPLPLPLPLPLPTPAPTFSSRPPLATPLDRHHATRPPSLCTPNNVASPVPPTPYDNFPNSAAGLFGDAASSITPGRPSDPPTPGPTPAPRPSTSSRLNNSLLSTAQIAPSQPQSPSLPLPTNQRRAAPTGTSTTTWPPRTEQVQNHLYSSPQREPTSDDWLNELATREFSSPSIPAQSPRWVGGVDNSANLPGLSRLSTSTTVLGNHQAGRDQFGRGGDTVLPRRQSLQAESQDPSIPLGLHPIPPEMPATRRSSGRNSAAERPDIETITSSSPVSNTRSIQNTLQQGSARAVGKRKRDSAEDPPPKTSRGLTDDDIFGDNEIKTIDLADTDKVPDEHRSQKPKPKNMVKLSSFQCVICMDDVTDLTVTHCGHLFCAECLHSSLHIDATRKICPICRQKVDLRAAGKKVSQKSKSYYPLELKLTTRKSLGKRNAQP</sequence>
<keyword evidence="3" id="KW-0862">Zinc</keyword>
<dbReference type="GO" id="GO:0061630">
    <property type="term" value="F:ubiquitin protein ligase activity"/>
    <property type="evidence" value="ECO:0007669"/>
    <property type="project" value="InterPro"/>
</dbReference>
<dbReference type="InterPro" id="IPR013083">
    <property type="entry name" value="Znf_RING/FYVE/PHD"/>
</dbReference>
<dbReference type="SMART" id="SM00184">
    <property type="entry name" value="RING"/>
    <property type="match status" value="1"/>
</dbReference>
<dbReference type="InterPro" id="IPR049627">
    <property type="entry name" value="SLX8"/>
</dbReference>
<dbReference type="InterPro" id="IPR017907">
    <property type="entry name" value="Znf_RING_CS"/>
</dbReference>
<reference evidence="7" key="1">
    <citation type="journal article" date="2023" name="Mol. Phylogenet. Evol.">
        <title>Genome-scale phylogeny and comparative genomics of the fungal order Sordariales.</title>
        <authorList>
            <person name="Hensen N."/>
            <person name="Bonometti L."/>
            <person name="Westerberg I."/>
            <person name="Brannstrom I.O."/>
            <person name="Guillou S."/>
            <person name="Cros-Aarteil S."/>
            <person name="Calhoun S."/>
            <person name="Haridas S."/>
            <person name="Kuo A."/>
            <person name="Mondo S."/>
            <person name="Pangilinan J."/>
            <person name="Riley R."/>
            <person name="LaButti K."/>
            <person name="Andreopoulos B."/>
            <person name="Lipzen A."/>
            <person name="Chen C."/>
            <person name="Yan M."/>
            <person name="Daum C."/>
            <person name="Ng V."/>
            <person name="Clum A."/>
            <person name="Steindorff A."/>
            <person name="Ohm R.A."/>
            <person name="Martin F."/>
            <person name="Silar P."/>
            <person name="Natvig D.O."/>
            <person name="Lalanne C."/>
            <person name="Gautier V."/>
            <person name="Ament-Velasquez S.L."/>
            <person name="Kruys A."/>
            <person name="Hutchinson M.I."/>
            <person name="Powell A.J."/>
            <person name="Barry K."/>
            <person name="Miller A.N."/>
            <person name="Grigoriev I.V."/>
            <person name="Debuchy R."/>
            <person name="Gladieux P."/>
            <person name="Hiltunen Thoren M."/>
            <person name="Johannesson H."/>
        </authorList>
    </citation>
    <scope>NUCLEOTIDE SEQUENCE</scope>
    <source>
        <strain evidence="7">SMH4131-1</strain>
    </source>
</reference>
<evidence type="ECO:0000259" key="6">
    <source>
        <dbReference type="PROSITE" id="PS50089"/>
    </source>
</evidence>
<proteinExistence type="predicted"/>
<protein>
    <recommendedName>
        <fullName evidence="6">RING-type domain-containing protein</fullName>
    </recommendedName>
</protein>
<keyword evidence="2 4" id="KW-0863">Zinc-finger</keyword>
<feature type="compositionally biased region" description="Polar residues" evidence="5">
    <location>
        <begin position="298"/>
        <end position="319"/>
    </location>
</feature>